<dbReference type="PANTHER" id="PTHR21174">
    <property type="match status" value="1"/>
</dbReference>
<dbReference type="EMBL" id="REFW01000001">
    <property type="protein sequence ID" value="RMB61119.1"/>
    <property type="molecule type" value="Genomic_DNA"/>
</dbReference>
<evidence type="ECO:0000313" key="2">
    <source>
        <dbReference type="Proteomes" id="UP000275256"/>
    </source>
</evidence>
<gene>
    <name evidence="1" type="ORF">EAX62_00055</name>
</gene>
<dbReference type="GO" id="GO:0016787">
    <property type="term" value="F:hydrolase activity"/>
    <property type="evidence" value="ECO:0007669"/>
    <property type="project" value="UniProtKB-KW"/>
</dbReference>
<keyword evidence="2" id="KW-1185">Reference proteome</keyword>
<keyword evidence="1" id="KW-0378">Hydrolase</keyword>
<proteinExistence type="predicted"/>
<dbReference type="SUPFAM" id="SSF109604">
    <property type="entry name" value="HD-domain/PDEase-like"/>
    <property type="match status" value="1"/>
</dbReference>
<accession>A0A3M0GJ35</accession>
<dbReference type="InterPro" id="IPR009218">
    <property type="entry name" value="HD_phosphohydro"/>
</dbReference>
<reference evidence="1 2" key="1">
    <citation type="submission" date="2018-10" db="EMBL/GenBank/DDBJ databases">
        <title>Tessaracoccus antarcticuss sp. nov., isolated from sediment.</title>
        <authorList>
            <person name="Zhou L.Y."/>
            <person name="Du Z.J."/>
        </authorList>
    </citation>
    <scope>NUCLEOTIDE SEQUENCE [LARGE SCALE GENOMIC DNA]</scope>
    <source>
        <strain evidence="1 2">JDX10</strain>
    </source>
</reference>
<dbReference type="Proteomes" id="UP000275256">
    <property type="component" value="Unassembled WGS sequence"/>
</dbReference>
<protein>
    <submittedName>
        <fullName evidence="1">Metal-dependent phosphohydrolase</fullName>
    </submittedName>
</protein>
<organism evidence="1 2">
    <name type="scientific">Tessaracoccus antarcticus</name>
    <dbReference type="NCBI Taxonomy" id="2479848"/>
    <lineage>
        <taxon>Bacteria</taxon>
        <taxon>Bacillati</taxon>
        <taxon>Actinomycetota</taxon>
        <taxon>Actinomycetes</taxon>
        <taxon>Propionibacteriales</taxon>
        <taxon>Propionibacteriaceae</taxon>
        <taxon>Tessaracoccus</taxon>
    </lineage>
</organism>
<dbReference type="AlphaFoldDB" id="A0A3M0GJ35"/>
<evidence type="ECO:0000313" key="1">
    <source>
        <dbReference type="EMBL" id="RMB61119.1"/>
    </source>
</evidence>
<dbReference type="PANTHER" id="PTHR21174:SF0">
    <property type="entry name" value="HD PHOSPHOHYDROLASE FAMILY PROTEIN-RELATED"/>
    <property type="match status" value="1"/>
</dbReference>
<name>A0A3M0GJ35_9ACTN</name>
<comment type="caution">
    <text evidence="1">The sequence shown here is derived from an EMBL/GenBank/DDBJ whole genome shotgun (WGS) entry which is preliminary data.</text>
</comment>
<sequence>MVNPDPAGLLPDSVAAELLRRWAEPHRHYHDTSHLVNGLVALETLGGSRLELIAFWFHDAVHSNSTPEDERASAALVADLLEGHEAPSDITEIQRLVMLTAGHLTAPDDIAGQRVCDADLSALGADGDAYRRNVEGIRAELPHLTDQEWVHGRSEFLARFLERGHFFGTDRARGLWEAAARANLRDELENLRLANHSGSIGP</sequence>
<dbReference type="PIRSF" id="PIRSF035170">
    <property type="entry name" value="HD_phosphohydro"/>
    <property type="match status" value="1"/>
</dbReference>